<evidence type="ECO:0000256" key="4">
    <source>
        <dbReference type="RuleBase" id="RU000639"/>
    </source>
</evidence>
<evidence type="ECO:0000313" key="8">
    <source>
        <dbReference type="EMBL" id="MBN2963761.1"/>
    </source>
</evidence>
<dbReference type="InterPro" id="IPR009012">
    <property type="entry name" value="GrpE_head"/>
</dbReference>
<keyword evidence="6" id="KW-0175">Coiled coil</keyword>
<protein>
    <recommendedName>
        <fullName evidence="3 4">Protein GrpE</fullName>
    </recommendedName>
    <alternativeName>
        <fullName evidence="3">HSP-70 cofactor</fullName>
    </alternativeName>
</protein>
<dbReference type="PANTHER" id="PTHR21237:SF23">
    <property type="entry name" value="GRPE PROTEIN HOMOLOG, MITOCHONDRIAL"/>
    <property type="match status" value="1"/>
</dbReference>
<dbReference type="NCBIfam" id="NF010756">
    <property type="entry name" value="PRK14159.1"/>
    <property type="match status" value="1"/>
</dbReference>
<evidence type="ECO:0000256" key="3">
    <source>
        <dbReference type="HAMAP-Rule" id="MF_01151"/>
    </source>
</evidence>
<feature type="region of interest" description="Disordered" evidence="7">
    <location>
        <begin position="1"/>
        <end position="32"/>
    </location>
</feature>
<dbReference type="Pfam" id="PF01025">
    <property type="entry name" value="GrpE"/>
    <property type="match status" value="1"/>
</dbReference>
<keyword evidence="9" id="KW-1185">Reference proteome</keyword>
<keyword evidence="3 4" id="KW-0346">Stress response</keyword>
<sequence>MSKKNATDTPQEETPVCEQPLEEENVQEVLETPSCEEEVVALKEQVSVLEDRYLRANAEFENLRKRLEKEKYQAIAYAHEQFARDLLPVIDALEIAANTGSQGDEAAGKIQEGIALTIEQFKKCFEKHGVSAVNGEGEFDPNVHEAVMQVESEEHESGQIVQMFQKGYTIKDRVLRPAMVSISK</sequence>
<accession>A0ABS2WPY7</accession>
<keyword evidence="2 3" id="KW-0143">Chaperone</keyword>
<comment type="subunit">
    <text evidence="3">Homodimer.</text>
</comment>
<dbReference type="SUPFAM" id="SSF51064">
    <property type="entry name" value="Head domain of nucleotide exchange factor GrpE"/>
    <property type="match status" value="1"/>
</dbReference>
<dbReference type="NCBIfam" id="NF010738">
    <property type="entry name" value="PRK14140.1"/>
    <property type="match status" value="1"/>
</dbReference>
<dbReference type="HAMAP" id="MF_01151">
    <property type="entry name" value="GrpE"/>
    <property type="match status" value="1"/>
</dbReference>
<dbReference type="InterPro" id="IPR013805">
    <property type="entry name" value="GrpE_CC"/>
</dbReference>
<dbReference type="RefSeq" id="WP_205458198.1">
    <property type="nucleotide sequence ID" value="NZ_JAFHKK010000004.1"/>
</dbReference>
<evidence type="ECO:0000256" key="5">
    <source>
        <dbReference type="RuleBase" id="RU004478"/>
    </source>
</evidence>
<feature type="coiled-coil region" evidence="6">
    <location>
        <begin position="39"/>
        <end position="73"/>
    </location>
</feature>
<organism evidence="8 9">
    <name type="scientific">Sulfurospirillum tamanense</name>
    <dbReference type="NCBI Taxonomy" id="2813362"/>
    <lineage>
        <taxon>Bacteria</taxon>
        <taxon>Pseudomonadati</taxon>
        <taxon>Campylobacterota</taxon>
        <taxon>Epsilonproteobacteria</taxon>
        <taxon>Campylobacterales</taxon>
        <taxon>Sulfurospirillaceae</taxon>
        <taxon>Sulfurospirillum</taxon>
    </lineage>
</organism>
<evidence type="ECO:0000256" key="2">
    <source>
        <dbReference type="ARBA" id="ARBA00023186"/>
    </source>
</evidence>
<dbReference type="Proteomes" id="UP000703590">
    <property type="component" value="Unassembled WGS sequence"/>
</dbReference>
<reference evidence="8 9" key="1">
    <citation type="submission" date="2021-02" db="EMBL/GenBank/DDBJ databases">
        <title>Sulfurospirillum tamanensis sp. nov.</title>
        <authorList>
            <person name="Frolova A."/>
            <person name="Merkel A."/>
            <person name="Slobodkin A."/>
        </authorList>
    </citation>
    <scope>NUCLEOTIDE SEQUENCE [LARGE SCALE GENOMIC DNA]</scope>
    <source>
        <strain evidence="8 9">T05b</strain>
    </source>
</reference>
<dbReference type="CDD" id="cd00446">
    <property type="entry name" value="GrpE"/>
    <property type="match status" value="1"/>
</dbReference>
<reference evidence="9" key="2">
    <citation type="submission" date="2021-02" db="EMBL/GenBank/DDBJ databases">
        <title>Sulfurospirillum tamanensis sp. nov.</title>
        <authorList>
            <person name="Merkel A.Y."/>
        </authorList>
    </citation>
    <scope>NUCLEOTIDE SEQUENCE [LARGE SCALE GENOMIC DNA]</scope>
    <source>
        <strain evidence="9">T05b</strain>
    </source>
</reference>
<gene>
    <name evidence="3 8" type="primary">grpE</name>
    <name evidence="8" type="ORF">JWV37_03120</name>
</gene>
<comment type="similarity">
    <text evidence="1 3 5">Belongs to the GrpE family.</text>
</comment>
<evidence type="ECO:0000256" key="6">
    <source>
        <dbReference type="SAM" id="Coils"/>
    </source>
</evidence>
<dbReference type="Gene3D" id="3.90.20.20">
    <property type="match status" value="1"/>
</dbReference>
<comment type="subcellular location">
    <subcellularLocation>
        <location evidence="3">Cytoplasm</location>
    </subcellularLocation>
</comment>
<dbReference type="SUPFAM" id="SSF58014">
    <property type="entry name" value="Coiled-coil domain of nucleotide exchange factor GrpE"/>
    <property type="match status" value="1"/>
</dbReference>
<comment type="caution">
    <text evidence="8">The sequence shown here is derived from an EMBL/GenBank/DDBJ whole genome shotgun (WGS) entry which is preliminary data.</text>
</comment>
<dbReference type="EMBL" id="JAFHKK010000004">
    <property type="protein sequence ID" value="MBN2963761.1"/>
    <property type="molecule type" value="Genomic_DNA"/>
</dbReference>
<dbReference type="NCBIfam" id="NF010747">
    <property type="entry name" value="PRK14149.1"/>
    <property type="match status" value="1"/>
</dbReference>
<dbReference type="PROSITE" id="PS01071">
    <property type="entry name" value="GRPE"/>
    <property type="match status" value="1"/>
</dbReference>
<comment type="function">
    <text evidence="3 4">Participates actively in the response to hyperosmotic and heat shock by preventing the aggregation of stress-denatured proteins, in association with DnaK and GrpE. It is the nucleotide exchange factor for DnaK and may function as a thermosensor. Unfolded proteins bind initially to DnaJ; upon interaction with the DnaJ-bound protein, DnaK hydrolyzes its bound ATP, resulting in the formation of a stable complex. GrpE releases ADP from DnaK; ATP binding to DnaK triggers the release of the substrate protein, thus completing the reaction cycle. Several rounds of ATP-dependent interactions between DnaJ, DnaK and GrpE are required for fully efficient folding.</text>
</comment>
<keyword evidence="3" id="KW-0963">Cytoplasm</keyword>
<evidence type="ECO:0000313" key="9">
    <source>
        <dbReference type="Proteomes" id="UP000703590"/>
    </source>
</evidence>
<dbReference type="InterPro" id="IPR000740">
    <property type="entry name" value="GrpE"/>
</dbReference>
<dbReference type="PRINTS" id="PR00773">
    <property type="entry name" value="GRPEPROTEIN"/>
</dbReference>
<dbReference type="Gene3D" id="2.30.22.10">
    <property type="entry name" value="Head domain of nucleotide exchange factor GrpE"/>
    <property type="match status" value="1"/>
</dbReference>
<dbReference type="PANTHER" id="PTHR21237">
    <property type="entry name" value="GRPE PROTEIN"/>
    <property type="match status" value="1"/>
</dbReference>
<name>A0ABS2WPY7_9BACT</name>
<reference evidence="8 9" key="3">
    <citation type="submission" date="2021-02" db="EMBL/GenBank/DDBJ databases">
        <authorList>
            <person name="Merkel A.Y."/>
        </authorList>
    </citation>
    <scope>NUCLEOTIDE SEQUENCE [LARGE SCALE GENOMIC DNA]</scope>
    <source>
        <strain evidence="8 9">T05b</strain>
    </source>
</reference>
<evidence type="ECO:0000256" key="7">
    <source>
        <dbReference type="SAM" id="MobiDB-lite"/>
    </source>
</evidence>
<evidence type="ECO:0000256" key="1">
    <source>
        <dbReference type="ARBA" id="ARBA00009054"/>
    </source>
</evidence>
<proteinExistence type="inferred from homology"/>